<protein>
    <recommendedName>
        <fullName evidence="4">DUF4283 domain-containing protein</fullName>
    </recommendedName>
</protein>
<feature type="region of interest" description="Disordered" evidence="1">
    <location>
        <begin position="387"/>
        <end position="432"/>
    </location>
</feature>
<feature type="region of interest" description="Disordered" evidence="1">
    <location>
        <begin position="69"/>
        <end position="180"/>
    </location>
</feature>
<evidence type="ECO:0000256" key="1">
    <source>
        <dbReference type="SAM" id="MobiDB-lite"/>
    </source>
</evidence>
<dbReference type="PANTHER" id="PTHR33087:SF52">
    <property type="entry name" value="CCHC-TYPE DOMAIN-CONTAINING PROTEIN"/>
    <property type="match status" value="1"/>
</dbReference>
<sequence>MEVSFLREVMNVDWIIQKMRNRRNRKRNGACEMMRKKKRRRKEMGCAVGAVTACGPAVRFPPGCRKAVAPPLVGGTPLLPGSRDSVTAATRRSRERLLAPEDPAHAPSRSPAQAGRRQHTAGSSAAGGRAAPRRLHRIRSDSPPTPTASQAPSRTPSPPPHLEVTRAGSPSASTGPGASVLEPECCYVERSNAMEAEESRLRWALIAQAGNASRDLTVDEAMRAIAETTGLSNEFSVTAFYPENFLIICRSKQRGTGLSLRPWTRLAHADSATLLSKVTLELDGIPAHAWDLNTASKLLAKHAWIERLEVNTATKADMTTFKLTAWTKDPYAIPLSKKLLIAEPEAPVVYSDDEMQLIFGNLEPYLRQKRVLEYPIEFHLRSIADFRPRSPSTSPSSPSDDGDSGPDGNPDRSYGFHQGTVGPRLTGFPRRR</sequence>
<dbReference type="Gramene" id="TKV92575">
    <property type="protein sequence ID" value="TKV92575"/>
    <property type="gene ID" value="SEVIR_9G170500v2"/>
</dbReference>
<proteinExistence type="predicted"/>
<accession>A0A4V6D0Z1</accession>
<dbReference type="EMBL" id="CM016560">
    <property type="protein sequence ID" value="TKV92575.1"/>
    <property type="molecule type" value="Genomic_DNA"/>
</dbReference>
<feature type="compositionally biased region" description="Low complexity" evidence="1">
    <location>
        <begin position="121"/>
        <end position="130"/>
    </location>
</feature>
<feature type="compositionally biased region" description="Low complexity" evidence="1">
    <location>
        <begin position="389"/>
        <end position="399"/>
    </location>
</feature>
<feature type="compositionally biased region" description="Low complexity" evidence="1">
    <location>
        <begin position="70"/>
        <end position="81"/>
    </location>
</feature>
<organism evidence="2 3">
    <name type="scientific">Setaria viridis</name>
    <name type="common">Green bristlegrass</name>
    <name type="synonym">Setaria italica subsp. viridis</name>
    <dbReference type="NCBI Taxonomy" id="4556"/>
    <lineage>
        <taxon>Eukaryota</taxon>
        <taxon>Viridiplantae</taxon>
        <taxon>Streptophyta</taxon>
        <taxon>Embryophyta</taxon>
        <taxon>Tracheophyta</taxon>
        <taxon>Spermatophyta</taxon>
        <taxon>Magnoliopsida</taxon>
        <taxon>Liliopsida</taxon>
        <taxon>Poales</taxon>
        <taxon>Poaceae</taxon>
        <taxon>PACMAD clade</taxon>
        <taxon>Panicoideae</taxon>
        <taxon>Panicodae</taxon>
        <taxon>Paniceae</taxon>
        <taxon>Cenchrinae</taxon>
        <taxon>Setaria</taxon>
    </lineage>
</organism>
<keyword evidence="3" id="KW-1185">Reference proteome</keyword>
<gene>
    <name evidence="2" type="ORF">SEVIR_9G170500v2</name>
</gene>
<evidence type="ECO:0000313" key="2">
    <source>
        <dbReference type="EMBL" id="TKV92575.1"/>
    </source>
</evidence>
<dbReference type="OMA" id="RNGACEM"/>
<evidence type="ECO:0008006" key="4">
    <source>
        <dbReference type="Google" id="ProtNLM"/>
    </source>
</evidence>
<reference evidence="2" key="1">
    <citation type="submission" date="2019-03" db="EMBL/GenBank/DDBJ databases">
        <title>WGS assembly of Setaria viridis.</title>
        <authorList>
            <person name="Huang P."/>
            <person name="Jenkins J."/>
            <person name="Grimwood J."/>
            <person name="Barry K."/>
            <person name="Healey A."/>
            <person name="Mamidi S."/>
            <person name="Sreedasyam A."/>
            <person name="Shu S."/>
            <person name="Feldman M."/>
            <person name="Wu J."/>
            <person name="Yu Y."/>
            <person name="Chen C."/>
            <person name="Johnson J."/>
            <person name="Rokhsar D."/>
            <person name="Baxter I."/>
            <person name="Schmutz J."/>
            <person name="Brutnell T."/>
            <person name="Kellogg E."/>
        </authorList>
    </citation>
    <scope>NUCLEOTIDE SEQUENCE [LARGE SCALE GENOMIC DNA]</scope>
</reference>
<feature type="compositionally biased region" description="Basic and acidic residues" evidence="1">
    <location>
        <begin position="95"/>
        <end position="104"/>
    </location>
</feature>
<dbReference type="AlphaFoldDB" id="A0A4V6D0Z1"/>
<dbReference type="InterPro" id="IPR053253">
    <property type="entry name" value="Sex_diff_modulator"/>
</dbReference>
<evidence type="ECO:0000313" key="3">
    <source>
        <dbReference type="Proteomes" id="UP000298652"/>
    </source>
</evidence>
<name>A0A4V6D0Z1_SETVI</name>
<dbReference type="Proteomes" id="UP000298652">
    <property type="component" value="Chromosome 9"/>
</dbReference>
<feature type="compositionally biased region" description="Low complexity" evidence="1">
    <location>
        <begin position="167"/>
        <end position="179"/>
    </location>
</feature>
<dbReference type="PANTHER" id="PTHR33087">
    <property type="entry name" value="OS07G0539200 PROTEIN"/>
    <property type="match status" value="1"/>
</dbReference>